<dbReference type="EMBL" id="KE124941">
    <property type="protein sequence ID" value="EPB74471.1"/>
    <property type="molecule type" value="Genomic_DNA"/>
</dbReference>
<accession>A0A0D6LWK1</accession>
<organism evidence="1 2">
    <name type="scientific">Ancylostoma ceylanicum</name>
    <dbReference type="NCBI Taxonomy" id="53326"/>
    <lineage>
        <taxon>Eukaryota</taxon>
        <taxon>Metazoa</taxon>
        <taxon>Ecdysozoa</taxon>
        <taxon>Nematoda</taxon>
        <taxon>Chromadorea</taxon>
        <taxon>Rhabditida</taxon>
        <taxon>Rhabditina</taxon>
        <taxon>Rhabditomorpha</taxon>
        <taxon>Strongyloidea</taxon>
        <taxon>Ancylostomatidae</taxon>
        <taxon>Ancylostomatinae</taxon>
        <taxon>Ancylostoma</taxon>
    </lineage>
</organism>
<reference evidence="1 2" key="1">
    <citation type="submission" date="2013-05" db="EMBL/GenBank/DDBJ databases">
        <title>Draft genome of the parasitic nematode Anyclostoma ceylanicum.</title>
        <authorList>
            <person name="Mitreva M."/>
        </authorList>
    </citation>
    <scope>NUCLEOTIDE SEQUENCE [LARGE SCALE GENOMIC DNA]</scope>
</reference>
<name>A0A0D6LWK1_9BILA</name>
<proteinExistence type="predicted"/>
<dbReference type="Proteomes" id="UP000054495">
    <property type="component" value="Unassembled WGS sequence"/>
</dbReference>
<sequence length="40" mass="4910">MAFKQMENIAFFLLLPRSTLQNQSFFRPWTCMRRKIPTLF</sequence>
<evidence type="ECO:0000313" key="2">
    <source>
        <dbReference type="Proteomes" id="UP000054495"/>
    </source>
</evidence>
<evidence type="ECO:0000313" key="1">
    <source>
        <dbReference type="EMBL" id="EPB74471.1"/>
    </source>
</evidence>
<keyword evidence="2" id="KW-1185">Reference proteome</keyword>
<dbReference type="AlphaFoldDB" id="A0A0D6LWK1"/>
<gene>
    <name evidence="1" type="ORF">ANCCEY_06424</name>
</gene>
<protein>
    <submittedName>
        <fullName evidence="1">Uncharacterized protein</fullName>
    </submittedName>
</protein>